<dbReference type="EMBL" id="PXXU01000007">
    <property type="protein sequence ID" value="PSJ18285.1"/>
    <property type="molecule type" value="Genomic_DNA"/>
</dbReference>
<comment type="subunit">
    <text evidence="6">Component of the lipopolysaccharide transport and assembly complex. Interacts with LptD.</text>
</comment>
<dbReference type="GO" id="GO:0043165">
    <property type="term" value="P:Gram-negative-bacterium-type cell outer membrane assembly"/>
    <property type="evidence" value="ECO:0007669"/>
    <property type="project" value="UniProtKB-UniRule"/>
</dbReference>
<dbReference type="Pfam" id="PF04390">
    <property type="entry name" value="LptE"/>
    <property type="match status" value="1"/>
</dbReference>
<dbReference type="HAMAP" id="MF_01186">
    <property type="entry name" value="LPS_assembly_LptE"/>
    <property type="match status" value="1"/>
</dbReference>
<dbReference type="GO" id="GO:0001530">
    <property type="term" value="F:lipopolysaccharide binding"/>
    <property type="evidence" value="ECO:0007669"/>
    <property type="project" value="TreeGrafter"/>
</dbReference>
<evidence type="ECO:0000313" key="7">
    <source>
        <dbReference type="EMBL" id="PSJ18285.1"/>
    </source>
</evidence>
<dbReference type="OrthoDB" id="5298094at2"/>
<dbReference type="Gene3D" id="3.30.160.150">
    <property type="entry name" value="Lipoprotein like domain"/>
    <property type="match status" value="1"/>
</dbReference>
<dbReference type="PROSITE" id="PS51257">
    <property type="entry name" value="PROKAR_LIPOPROTEIN"/>
    <property type="match status" value="1"/>
</dbReference>
<comment type="caution">
    <text evidence="7">The sequence shown here is derived from an EMBL/GenBank/DDBJ whole genome shotgun (WGS) entry which is preliminary data.</text>
</comment>
<dbReference type="GO" id="GO:0009279">
    <property type="term" value="C:cell outer membrane"/>
    <property type="evidence" value="ECO:0007669"/>
    <property type="project" value="UniProtKB-SubCell"/>
</dbReference>
<accession>A0A2P7NXV9</accession>
<evidence type="ECO:0000256" key="2">
    <source>
        <dbReference type="ARBA" id="ARBA00023136"/>
    </source>
</evidence>
<evidence type="ECO:0000256" key="4">
    <source>
        <dbReference type="ARBA" id="ARBA00023237"/>
    </source>
</evidence>
<dbReference type="AlphaFoldDB" id="A0A2P7NXV9"/>
<keyword evidence="5 6" id="KW-0449">Lipoprotein</keyword>
<dbReference type="Proteomes" id="UP000241912">
    <property type="component" value="Unassembled WGS sequence"/>
</dbReference>
<keyword evidence="3 6" id="KW-0564">Palmitate</keyword>
<evidence type="ECO:0000256" key="1">
    <source>
        <dbReference type="ARBA" id="ARBA00022729"/>
    </source>
</evidence>
<evidence type="ECO:0000313" key="8">
    <source>
        <dbReference type="Proteomes" id="UP000241912"/>
    </source>
</evidence>
<dbReference type="GO" id="GO:1990351">
    <property type="term" value="C:transporter complex"/>
    <property type="evidence" value="ECO:0007669"/>
    <property type="project" value="TreeGrafter"/>
</dbReference>
<evidence type="ECO:0000256" key="3">
    <source>
        <dbReference type="ARBA" id="ARBA00023139"/>
    </source>
</evidence>
<dbReference type="InterPro" id="IPR007485">
    <property type="entry name" value="LPS_assembly_LptE"/>
</dbReference>
<organism evidence="7 8">
    <name type="scientific">Nitrosomonas supralitoralis</name>
    <dbReference type="NCBI Taxonomy" id="2116706"/>
    <lineage>
        <taxon>Bacteria</taxon>
        <taxon>Pseudomonadati</taxon>
        <taxon>Pseudomonadota</taxon>
        <taxon>Betaproteobacteria</taxon>
        <taxon>Nitrosomonadales</taxon>
        <taxon>Nitrosomonadaceae</taxon>
        <taxon>Nitrosomonas</taxon>
    </lineage>
</organism>
<protein>
    <recommendedName>
        <fullName evidence="6">LPS-assembly lipoprotein LptE</fullName>
    </recommendedName>
</protein>
<dbReference type="PANTHER" id="PTHR38098">
    <property type="entry name" value="LPS-ASSEMBLY LIPOPROTEIN LPTE"/>
    <property type="match status" value="1"/>
</dbReference>
<sequence>MIKTHKQQLLILIVVILLSACGFKLRGQATALPFKTMYVTAPDGHTIGIEMERMIKATPTTHLVANATEAEATLDIISAINERAILSLSGGGRVRDFNLIYRVIYRVLNNKGIEIMPHTEITLTRILPFLDAQILAKEAEERLLLKDMQSDAIQQILWRLSTVKLPTESTQ</sequence>
<evidence type="ECO:0000256" key="5">
    <source>
        <dbReference type="ARBA" id="ARBA00023288"/>
    </source>
</evidence>
<keyword evidence="8" id="KW-1185">Reference proteome</keyword>
<reference evidence="7 8" key="1">
    <citation type="submission" date="2018-03" db="EMBL/GenBank/DDBJ databases">
        <title>Draft genome of Nitrosomonas supralitoralis APG5.</title>
        <authorList>
            <person name="Urakawa H."/>
            <person name="Lopez J.V."/>
        </authorList>
    </citation>
    <scope>NUCLEOTIDE SEQUENCE [LARGE SCALE GENOMIC DNA]</scope>
    <source>
        <strain evidence="7 8">APG5</strain>
    </source>
</reference>
<dbReference type="RefSeq" id="WP_106705934.1">
    <property type="nucleotide sequence ID" value="NZ_PXXU01000007.1"/>
</dbReference>
<comment type="subcellular location">
    <subcellularLocation>
        <location evidence="6">Cell outer membrane</location>
        <topology evidence="6">Lipid-anchor</topology>
    </subcellularLocation>
</comment>
<dbReference type="GO" id="GO:0015920">
    <property type="term" value="P:lipopolysaccharide transport"/>
    <property type="evidence" value="ECO:0007669"/>
    <property type="project" value="TreeGrafter"/>
</dbReference>
<gene>
    <name evidence="6" type="primary">lptE</name>
    <name evidence="7" type="ORF">C7H79_03600</name>
</gene>
<proteinExistence type="inferred from homology"/>
<keyword evidence="4 6" id="KW-0998">Cell outer membrane</keyword>
<name>A0A2P7NXV9_9PROT</name>
<comment type="similarity">
    <text evidence="6">Belongs to the LptE lipoprotein family.</text>
</comment>
<dbReference type="PANTHER" id="PTHR38098:SF1">
    <property type="entry name" value="LPS-ASSEMBLY LIPOPROTEIN LPTE"/>
    <property type="match status" value="1"/>
</dbReference>
<evidence type="ECO:0000256" key="6">
    <source>
        <dbReference type="HAMAP-Rule" id="MF_01186"/>
    </source>
</evidence>
<comment type="function">
    <text evidence="6">Together with LptD, is involved in the assembly of lipopolysaccharide (LPS) at the surface of the outer membrane. Required for the proper assembly of LptD. Binds LPS and may serve as the LPS recognition site at the outer membrane.</text>
</comment>
<keyword evidence="1 6" id="KW-0732">Signal</keyword>
<keyword evidence="2 6" id="KW-0472">Membrane</keyword>